<keyword evidence="5 6" id="KW-0472">Membrane</keyword>
<gene>
    <name evidence="8" type="ORF">F8M49_13785</name>
</gene>
<evidence type="ECO:0000256" key="2">
    <source>
        <dbReference type="ARBA" id="ARBA00022475"/>
    </source>
</evidence>
<comment type="subcellular location">
    <subcellularLocation>
        <location evidence="1">Cell membrane</location>
        <topology evidence="1">Multi-pass membrane protein</topology>
    </subcellularLocation>
</comment>
<name>A0ABU3WQ71_9NOCA</name>
<keyword evidence="2" id="KW-1003">Cell membrane</keyword>
<feature type="domain" description="Copper resistance protein D" evidence="7">
    <location>
        <begin position="28"/>
        <end position="111"/>
    </location>
</feature>
<evidence type="ECO:0000256" key="3">
    <source>
        <dbReference type="ARBA" id="ARBA00022692"/>
    </source>
</evidence>
<evidence type="ECO:0000256" key="5">
    <source>
        <dbReference type="ARBA" id="ARBA00023136"/>
    </source>
</evidence>
<dbReference type="Proteomes" id="UP001275440">
    <property type="component" value="Unassembled WGS sequence"/>
</dbReference>
<proteinExistence type="predicted"/>
<dbReference type="PANTHER" id="PTHR34820">
    <property type="entry name" value="INNER MEMBRANE PROTEIN YEBZ"/>
    <property type="match status" value="1"/>
</dbReference>
<evidence type="ECO:0000256" key="1">
    <source>
        <dbReference type="ARBA" id="ARBA00004651"/>
    </source>
</evidence>
<protein>
    <submittedName>
        <fullName evidence="8">CopD family protein</fullName>
    </submittedName>
</protein>
<accession>A0ABU3WQ71</accession>
<evidence type="ECO:0000313" key="9">
    <source>
        <dbReference type="Proteomes" id="UP001275440"/>
    </source>
</evidence>
<dbReference type="InterPro" id="IPR032694">
    <property type="entry name" value="CopC/D"/>
</dbReference>
<organism evidence="8 9">
    <name type="scientific">Rhodococcus zopfii</name>
    <dbReference type="NCBI Taxonomy" id="43772"/>
    <lineage>
        <taxon>Bacteria</taxon>
        <taxon>Bacillati</taxon>
        <taxon>Actinomycetota</taxon>
        <taxon>Actinomycetes</taxon>
        <taxon>Mycobacteriales</taxon>
        <taxon>Nocardiaceae</taxon>
        <taxon>Rhodococcus</taxon>
    </lineage>
</organism>
<evidence type="ECO:0000259" key="7">
    <source>
        <dbReference type="Pfam" id="PF05425"/>
    </source>
</evidence>
<keyword evidence="4 6" id="KW-1133">Transmembrane helix</keyword>
<dbReference type="Pfam" id="PF05425">
    <property type="entry name" value="CopD"/>
    <property type="match status" value="1"/>
</dbReference>
<dbReference type="EMBL" id="WBMO01000001">
    <property type="protein sequence ID" value="MDV2476147.1"/>
    <property type="molecule type" value="Genomic_DNA"/>
</dbReference>
<keyword evidence="3 6" id="KW-0812">Transmembrane</keyword>
<feature type="transmembrane region" description="Helical" evidence="6">
    <location>
        <begin position="46"/>
        <end position="69"/>
    </location>
</feature>
<sequence length="235" mass="24954">MWFSRRSPGSIVGIGSRELTCSSSLPRGAILAIIQVRPIQALVTTAYGVVLLGKIALVASVVVAGYLTYRRYPDRRISGHDEGGDATVCRPGVLIVEAGLAVAVLAATSVLSSVTPAEDSYTTDVRTELAFGASEILEVEIDSIRRGPQSLTVRFAIPAGYDPSAELPGVEVNLSSVEANVTRMVVDLTRTGADDDQITWESDGLIVPAVGEWTVTVRFESRGGPKLASFDYTVL</sequence>
<evidence type="ECO:0000256" key="6">
    <source>
        <dbReference type="SAM" id="Phobius"/>
    </source>
</evidence>
<reference evidence="8 9" key="1">
    <citation type="submission" date="2019-10" db="EMBL/GenBank/DDBJ databases">
        <title>Draft Genome Assembly of Rhodococcus zopfii DSM44189.</title>
        <authorList>
            <person name="Sutton J.M."/>
            <person name="Akob D.M."/>
            <person name="Bushman T.J."/>
        </authorList>
    </citation>
    <scope>NUCLEOTIDE SEQUENCE [LARGE SCALE GENOMIC DNA]</scope>
    <source>
        <strain evidence="8 9">DSM 44189</strain>
    </source>
</reference>
<evidence type="ECO:0000313" key="8">
    <source>
        <dbReference type="EMBL" id="MDV2476147.1"/>
    </source>
</evidence>
<keyword evidence="9" id="KW-1185">Reference proteome</keyword>
<dbReference type="PANTHER" id="PTHR34820:SF4">
    <property type="entry name" value="INNER MEMBRANE PROTEIN YEBZ"/>
    <property type="match status" value="1"/>
</dbReference>
<dbReference type="InterPro" id="IPR008457">
    <property type="entry name" value="Cu-R_CopD_dom"/>
</dbReference>
<comment type="caution">
    <text evidence="8">The sequence shown here is derived from an EMBL/GenBank/DDBJ whole genome shotgun (WGS) entry which is preliminary data.</text>
</comment>
<evidence type="ECO:0000256" key="4">
    <source>
        <dbReference type="ARBA" id="ARBA00022989"/>
    </source>
</evidence>